<keyword evidence="8" id="KW-1185">Reference proteome</keyword>
<dbReference type="AlphaFoldDB" id="A0A7N0TKI4"/>
<evidence type="ECO:0000256" key="1">
    <source>
        <dbReference type="ARBA" id="ARBA00004604"/>
    </source>
</evidence>
<evidence type="ECO:0000313" key="8">
    <source>
        <dbReference type="Proteomes" id="UP000594263"/>
    </source>
</evidence>
<reference evidence="7" key="1">
    <citation type="submission" date="2021-01" db="UniProtKB">
        <authorList>
            <consortium name="EnsemblPlants"/>
        </authorList>
    </citation>
    <scope>IDENTIFICATION</scope>
</reference>
<name>A0A7N0TKI4_KALFE</name>
<dbReference type="Pfam" id="PF22916">
    <property type="entry name" value="UTP25_NTPase-like"/>
    <property type="match status" value="1"/>
</dbReference>
<dbReference type="InterPro" id="IPR053939">
    <property type="entry name" value="UTP25_C"/>
</dbReference>
<accession>A0A7N0TKI4</accession>
<evidence type="ECO:0000256" key="4">
    <source>
        <dbReference type="SAM" id="MobiDB-lite"/>
    </source>
</evidence>
<evidence type="ECO:0000259" key="5">
    <source>
        <dbReference type="Pfam" id="PF06862"/>
    </source>
</evidence>
<protein>
    <recommendedName>
        <fullName evidence="9">U3 small nucleolar RNA-associated protein 25</fullName>
    </recommendedName>
</protein>
<evidence type="ECO:0000256" key="2">
    <source>
        <dbReference type="ARBA" id="ARBA00009223"/>
    </source>
</evidence>
<dbReference type="GO" id="GO:0032040">
    <property type="term" value="C:small-subunit processome"/>
    <property type="evidence" value="ECO:0007669"/>
    <property type="project" value="TreeGrafter"/>
</dbReference>
<comment type="subcellular location">
    <subcellularLocation>
        <location evidence="1">Nucleus</location>
        <location evidence="1">Nucleolus</location>
    </subcellularLocation>
</comment>
<dbReference type="Gramene" id="Kaladp0039s0286.1.v1.1">
    <property type="protein sequence ID" value="Kaladp0039s0286.1.v1.1"/>
    <property type="gene ID" value="Kaladp0039s0286.v1.1"/>
</dbReference>
<keyword evidence="3" id="KW-0539">Nucleus</keyword>
<sequence>MGSKKRKAAEEVVANGARKLDDEEAEEVEVDNEAVIEASAVLSSFNSHFGYSMSKTEAESLEQLSRKERRYGWPLPAFGKSTLKWVGTEEWPLEKRISSDKVLPKILIPVSLEASEDFSATRGIKSKLLKHWLDIMKTSEASDFDSSGHGSFLSLCNTYQNILHQNKKPFYVKGSHEDSSIMDAYIMHSLNHVLKTRDVITKNDAKLAKHQGSATEDILSNERYLDHSFTRPKVLILLPLASIAFRVIRRLIQLTPPNQKVNVEHMDRFSNEFGAGIVEEEEEKTSSLQKCNDSNSKSSKPSDFRALFDGNNNDHFMMGIKFTRKSIRLYSDFYSSDMIIASPLGLITKIGEAEDDKEKDVDYLSSIEILVIDHADVMAMQNWSHVKSVVEKMNQMPTKQHGTDVMRIKQWYLDGLSKYYRQTIVLGFYLTPDMNALFNHQCFSYQGKVKLDCEYKGVLHKILLQVRQIYERFDAESILVVDDARFKYFTDKVFPKIRDTVQGGIMIFMSSYLEFVRIRNFLKSQDASFCLLGE</sequence>
<evidence type="ECO:0000256" key="3">
    <source>
        <dbReference type="ARBA" id="ARBA00023242"/>
    </source>
</evidence>
<proteinExistence type="inferred from homology"/>
<dbReference type="GO" id="GO:0034511">
    <property type="term" value="F:U3 snoRNA binding"/>
    <property type="evidence" value="ECO:0007669"/>
    <property type="project" value="InterPro"/>
</dbReference>
<dbReference type="GO" id="GO:0019843">
    <property type="term" value="F:rRNA binding"/>
    <property type="evidence" value="ECO:0007669"/>
    <property type="project" value="TreeGrafter"/>
</dbReference>
<comment type="similarity">
    <text evidence="2">Belongs to the UTP25 family.</text>
</comment>
<dbReference type="InterPro" id="IPR053940">
    <property type="entry name" value="UTP25_NTPase-like"/>
</dbReference>
<feature type="domain" description="UTP25 C-terminal" evidence="5">
    <location>
        <begin position="459"/>
        <end position="533"/>
    </location>
</feature>
<dbReference type="OMA" id="AYEDSTH"/>
<feature type="region of interest" description="Disordered" evidence="4">
    <location>
        <begin position="1"/>
        <end position="26"/>
    </location>
</feature>
<organism evidence="7 8">
    <name type="scientific">Kalanchoe fedtschenkoi</name>
    <name type="common">Lavender scallops</name>
    <name type="synonym">South American air plant</name>
    <dbReference type="NCBI Taxonomy" id="63787"/>
    <lineage>
        <taxon>Eukaryota</taxon>
        <taxon>Viridiplantae</taxon>
        <taxon>Streptophyta</taxon>
        <taxon>Embryophyta</taxon>
        <taxon>Tracheophyta</taxon>
        <taxon>Spermatophyta</taxon>
        <taxon>Magnoliopsida</taxon>
        <taxon>eudicotyledons</taxon>
        <taxon>Gunneridae</taxon>
        <taxon>Pentapetalae</taxon>
        <taxon>Saxifragales</taxon>
        <taxon>Crassulaceae</taxon>
        <taxon>Kalanchoe</taxon>
    </lineage>
</organism>
<evidence type="ECO:0008006" key="9">
    <source>
        <dbReference type="Google" id="ProtNLM"/>
    </source>
</evidence>
<evidence type="ECO:0000313" key="7">
    <source>
        <dbReference type="EnsemblPlants" id="Kaladp0039s0286.1.v1.1"/>
    </source>
</evidence>
<dbReference type="Proteomes" id="UP000594263">
    <property type="component" value="Unplaced"/>
</dbReference>
<dbReference type="PANTHER" id="PTHR12933">
    <property type="entry name" value="ORF PROTEIN-RELATED"/>
    <property type="match status" value="1"/>
</dbReference>
<feature type="domain" description="UTP25 NTP hydrolase-like" evidence="6">
    <location>
        <begin position="159"/>
        <end position="449"/>
    </location>
</feature>
<evidence type="ECO:0000259" key="6">
    <source>
        <dbReference type="Pfam" id="PF22916"/>
    </source>
</evidence>
<dbReference type="EnsemblPlants" id="Kaladp0039s0286.1.v1.1">
    <property type="protein sequence ID" value="Kaladp0039s0286.1.v1.1"/>
    <property type="gene ID" value="Kaladp0039s0286.v1.1"/>
</dbReference>
<dbReference type="PANTHER" id="PTHR12933:SF0">
    <property type="entry name" value="U3 SMALL NUCLEOLAR RNA-ASSOCIATED PROTEIN 25 HOMOLOG"/>
    <property type="match status" value="1"/>
</dbReference>
<dbReference type="GO" id="GO:0000462">
    <property type="term" value="P:maturation of SSU-rRNA from tricistronic rRNA transcript (SSU-rRNA, 5.8S rRNA, LSU-rRNA)"/>
    <property type="evidence" value="ECO:0007669"/>
    <property type="project" value="TreeGrafter"/>
</dbReference>
<dbReference type="Pfam" id="PF06862">
    <property type="entry name" value="Utp25_C"/>
    <property type="match status" value="1"/>
</dbReference>
<dbReference type="InterPro" id="IPR010678">
    <property type="entry name" value="UTP25"/>
</dbReference>